<keyword evidence="1" id="KW-1133">Transmembrane helix</keyword>
<keyword evidence="1" id="KW-0812">Transmembrane</keyword>
<reference evidence="2" key="1">
    <citation type="submission" date="2021-01" db="EMBL/GenBank/DDBJ databases">
        <title>Genome sequence of Phenylobacterium sp. 20VBR1 isolated from a valley glaceir, Ny-Alesund, Svalbard.</title>
        <authorList>
            <person name="Thomas F.A."/>
            <person name="Krishnan K.P."/>
            <person name="Sinha R.K."/>
        </authorList>
    </citation>
    <scope>NUCLEOTIDE SEQUENCE</scope>
    <source>
        <strain evidence="2">20VBR1</strain>
    </source>
</reference>
<accession>A0A974P2F3</accession>
<dbReference type="EMBL" id="CP068570">
    <property type="protein sequence ID" value="QQZ49986.1"/>
    <property type="molecule type" value="Genomic_DNA"/>
</dbReference>
<sequence length="54" mass="5761">MAALVMQHLTIGTSLFAILVLQALMLAGALYLLLRLAPASMAWRKSDSPGFSPC</sequence>
<organism evidence="2">
    <name type="scientific">Phenylobacterium glaciei</name>
    <dbReference type="NCBI Taxonomy" id="2803784"/>
    <lineage>
        <taxon>Bacteria</taxon>
        <taxon>Pseudomonadati</taxon>
        <taxon>Pseudomonadota</taxon>
        <taxon>Alphaproteobacteria</taxon>
        <taxon>Caulobacterales</taxon>
        <taxon>Caulobacteraceae</taxon>
        <taxon>Phenylobacterium</taxon>
    </lineage>
</organism>
<proteinExistence type="predicted"/>
<feature type="transmembrane region" description="Helical" evidence="1">
    <location>
        <begin position="15"/>
        <end position="34"/>
    </location>
</feature>
<keyword evidence="1" id="KW-0472">Membrane</keyword>
<dbReference type="AlphaFoldDB" id="A0A974P2F3"/>
<protein>
    <submittedName>
        <fullName evidence="2">Uncharacterized protein</fullName>
    </submittedName>
</protein>
<evidence type="ECO:0000256" key="1">
    <source>
        <dbReference type="SAM" id="Phobius"/>
    </source>
</evidence>
<name>A0A974P2F3_9CAUL</name>
<gene>
    <name evidence="2" type="ORF">JKL49_25575</name>
</gene>
<evidence type="ECO:0000313" key="2">
    <source>
        <dbReference type="EMBL" id="QQZ49986.1"/>
    </source>
</evidence>